<dbReference type="Proteomes" id="UP000326757">
    <property type="component" value="Unassembled WGS sequence"/>
</dbReference>
<evidence type="ECO:0000313" key="2">
    <source>
        <dbReference type="Proteomes" id="UP000326757"/>
    </source>
</evidence>
<sequence length="68" mass="7456">MLIIFDSIPYNYNYSSIQLNSTQLNSTQFNSTTHLVGHTINLVPASAKPASPFQYPSSLTSAIPSPRL</sequence>
<name>A0A5N6JWP4_MONLA</name>
<proteinExistence type="predicted"/>
<accession>A0A5N6JWP4</accession>
<keyword evidence="2" id="KW-1185">Reference proteome</keyword>
<comment type="caution">
    <text evidence="1">The sequence shown here is derived from an EMBL/GenBank/DDBJ whole genome shotgun (WGS) entry which is preliminary data.</text>
</comment>
<dbReference type="AlphaFoldDB" id="A0A5N6JWP4"/>
<organism evidence="1 2">
    <name type="scientific">Monilinia laxa</name>
    <name type="common">Brown rot fungus</name>
    <name type="synonym">Sclerotinia laxa</name>
    <dbReference type="NCBI Taxonomy" id="61186"/>
    <lineage>
        <taxon>Eukaryota</taxon>
        <taxon>Fungi</taxon>
        <taxon>Dikarya</taxon>
        <taxon>Ascomycota</taxon>
        <taxon>Pezizomycotina</taxon>
        <taxon>Leotiomycetes</taxon>
        <taxon>Helotiales</taxon>
        <taxon>Sclerotiniaceae</taxon>
        <taxon>Monilinia</taxon>
    </lineage>
</organism>
<protein>
    <submittedName>
        <fullName evidence="1">Uncharacterized protein</fullName>
    </submittedName>
</protein>
<reference evidence="1 2" key="1">
    <citation type="submission" date="2019-06" db="EMBL/GenBank/DDBJ databases">
        <title>Genome Sequence of the Brown Rot Fungal Pathogen Monilinia laxa.</title>
        <authorList>
            <person name="De Miccolis Angelini R.M."/>
            <person name="Landi L."/>
            <person name="Abate D."/>
            <person name="Pollastro S."/>
            <person name="Romanazzi G."/>
            <person name="Faretra F."/>
        </authorList>
    </citation>
    <scope>NUCLEOTIDE SEQUENCE [LARGE SCALE GENOMIC DNA]</scope>
    <source>
        <strain evidence="1 2">Mlax316</strain>
    </source>
</reference>
<evidence type="ECO:0000313" key="1">
    <source>
        <dbReference type="EMBL" id="KAB8293280.1"/>
    </source>
</evidence>
<gene>
    <name evidence="1" type="ORF">EYC80_007610</name>
</gene>
<dbReference type="EMBL" id="VIGI01000012">
    <property type="protein sequence ID" value="KAB8293280.1"/>
    <property type="molecule type" value="Genomic_DNA"/>
</dbReference>